<dbReference type="GO" id="GO:0050482">
    <property type="term" value="P:arachidonate secretion"/>
    <property type="evidence" value="ECO:0007669"/>
    <property type="project" value="InterPro"/>
</dbReference>
<evidence type="ECO:0000256" key="1">
    <source>
        <dbReference type="SAM" id="SignalP"/>
    </source>
</evidence>
<dbReference type="GO" id="GO:0004623">
    <property type="term" value="F:phospholipase A2 activity"/>
    <property type="evidence" value="ECO:0007669"/>
    <property type="project" value="InterPro"/>
</dbReference>
<gene>
    <name evidence="2" type="ORF">SAMN02745724_02074</name>
</gene>
<dbReference type="GO" id="GO:0006644">
    <property type="term" value="P:phospholipid metabolic process"/>
    <property type="evidence" value="ECO:0007669"/>
    <property type="project" value="InterPro"/>
</dbReference>
<reference evidence="2 3" key="1">
    <citation type="submission" date="2016-10" db="EMBL/GenBank/DDBJ databases">
        <authorList>
            <person name="de Groot N.N."/>
        </authorList>
    </citation>
    <scope>NUCLEOTIDE SEQUENCE [LARGE SCALE GENOMIC DNA]</scope>
    <source>
        <strain evidence="2 3">DSM 6059</strain>
    </source>
</reference>
<dbReference type="OrthoDB" id="7855474at2"/>
<dbReference type="Proteomes" id="UP000198862">
    <property type="component" value="Unassembled WGS sequence"/>
</dbReference>
<dbReference type="InterPro" id="IPR036444">
    <property type="entry name" value="PLipase_A2_dom_sf"/>
</dbReference>
<name>A0A1I1KR33_9GAMM</name>
<accession>A0A1I1KR33</accession>
<evidence type="ECO:0000313" key="3">
    <source>
        <dbReference type="Proteomes" id="UP000198862"/>
    </source>
</evidence>
<keyword evidence="1" id="KW-0732">Signal</keyword>
<proteinExistence type="predicted"/>
<organism evidence="2 3">
    <name type="scientific">Pseudoalteromonas denitrificans DSM 6059</name>
    <dbReference type="NCBI Taxonomy" id="1123010"/>
    <lineage>
        <taxon>Bacteria</taxon>
        <taxon>Pseudomonadati</taxon>
        <taxon>Pseudomonadota</taxon>
        <taxon>Gammaproteobacteria</taxon>
        <taxon>Alteromonadales</taxon>
        <taxon>Pseudoalteromonadaceae</taxon>
        <taxon>Pseudoalteromonas</taxon>
    </lineage>
</organism>
<dbReference type="RefSeq" id="WP_091983404.1">
    <property type="nucleotide sequence ID" value="NZ_FOLO01000013.1"/>
</dbReference>
<dbReference type="SUPFAM" id="SSF48619">
    <property type="entry name" value="Phospholipase A2, PLA2"/>
    <property type="match status" value="1"/>
</dbReference>
<feature type="chain" id="PRO_5011727121" evidence="1">
    <location>
        <begin position="21"/>
        <end position="135"/>
    </location>
</feature>
<feature type="signal peptide" evidence="1">
    <location>
        <begin position="1"/>
        <end position="20"/>
    </location>
</feature>
<evidence type="ECO:0000313" key="2">
    <source>
        <dbReference type="EMBL" id="SFC60633.1"/>
    </source>
</evidence>
<protein>
    <submittedName>
        <fullName evidence="2">Uncharacterized protein</fullName>
    </submittedName>
</protein>
<sequence>MSFKLTLFSLFILIASNSHADILKPFKSDGCSGFPDGTLKQNKLWLTCCKNHDFDYWKGGTYQQRLASDKRLKVCVSDVNEPEIALLMLAGVRVGGSPLLPTNFRWGYGWSYPRLYGELTDEELNQVKLLSNKSK</sequence>
<dbReference type="STRING" id="1123010.SAMN02745724_02074"/>
<dbReference type="EMBL" id="FOLO01000013">
    <property type="protein sequence ID" value="SFC60633.1"/>
    <property type="molecule type" value="Genomic_DNA"/>
</dbReference>
<dbReference type="AlphaFoldDB" id="A0A1I1KR33"/>
<keyword evidence="3" id="KW-1185">Reference proteome</keyword>